<evidence type="ECO:0000313" key="2">
    <source>
        <dbReference type="Proteomes" id="UP001589766"/>
    </source>
</evidence>
<organism evidence="1 2">
    <name type="scientific">Citricoccus parietis</name>
    <dbReference type="NCBI Taxonomy" id="592307"/>
    <lineage>
        <taxon>Bacteria</taxon>
        <taxon>Bacillati</taxon>
        <taxon>Actinomycetota</taxon>
        <taxon>Actinomycetes</taxon>
        <taxon>Micrococcales</taxon>
        <taxon>Micrococcaceae</taxon>
        <taxon>Citricoccus</taxon>
    </lineage>
</organism>
<dbReference type="EMBL" id="JBHLWH010000021">
    <property type="protein sequence ID" value="MFC0248443.1"/>
    <property type="molecule type" value="Genomic_DNA"/>
</dbReference>
<dbReference type="RefSeq" id="WP_378041059.1">
    <property type="nucleotide sequence ID" value="NZ_JBHLWH010000021.1"/>
</dbReference>
<reference evidence="1 2" key="1">
    <citation type="submission" date="2024-09" db="EMBL/GenBank/DDBJ databases">
        <authorList>
            <person name="Sun Q."/>
            <person name="Mori K."/>
        </authorList>
    </citation>
    <scope>NUCLEOTIDE SEQUENCE [LARGE SCALE GENOMIC DNA]</scope>
    <source>
        <strain evidence="1 2">CCM 7609</strain>
    </source>
</reference>
<gene>
    <name evidence="1" type="ORF">ACFFIO_08005</name>
</gene>
<protein>
    <submittedName>
        <fullName evidence="1">Uncharacterized protein</fullName>
    </submittedName>
</protein>
<proteinExistence type="predicted"/>
<dbReference type="Proteomes" id="UP001589766">
    <property type="component" value="Unassembled WGS sequence"/>
</dbReference>
<name>A0ABV6F4K6_9MICC</name>
<sequence>MPYRTMTYREVLGNVSHQPKPLLNLSDVKGVDLLHEFESWARSLPDDHFKDSTKKTYGTKPTVIRRNRLVLVEMRTGHYGMAGEKVIDVSNHAGQYETRDDDASTVRTRCAFLLPPGHDRGLFFTERQRHDNCGERVIDSFKAHARTLVAGKSKKGADANLVLETPTVAESEAWLAAANLEDIHIVRYDHQQDVAAESPLRGIPVTYASSIAPVKGNRYLPKRLWTLFREEPDSALAYLGIDDATDEDIDEVRLKVGDGEKSREFIVGKTKTPSIRVVLTPPGEPPLNETALVDTIDETARSYYQRWQLQYDYAWTR</sequence>
<evidence type="ECO:0000313" key="1">
    <source>
        <dbReference type="EMBL" id="MFC0248443.1"/>
    </source>
</evidence>
<accession>A0ABV6F4K6</accession>
<keyword evidence="2" id="KW-1185">Reference proteome</keyword>
<comment type="caution">
    <text evidence="1">The sequence shown here is derived from an EMBL/GenBank/DDBJ whole genome shotgun (WGS) entry which is preliminary data.</text>
</comment>